<keyword evidence="12" id="KW-1185">Reference proteome</keyword>
<dbReference type="EMBL" id="FUWM01000005">
    <property type="protein sequence ID" value="SJZ38756.1"/>
    <property type="molecule type" value="Genomic_DNA"/>
</dbReference>
<dbReference type="GO" id="GO:0046872">
    <property type="term" value="F:metal ion binding"/>
    <property type="evidence" value="ECO:0007669"/>
    <property type="project" value="UniProtKB-UniRule"/>
</dbReference>
<evidence type="ECO:0000256" key="9">
    <source>
        <dbReference type="RuleBase" id="RU365098"/>
    </source>
</evidence>
<keyword evidence="5" id="KW-0677">Repeat</keyword>
<keyword evidence="7 9" id="KW-0408">Iron</keyword>
<keyword evidence="6 9" id="KW-0249">Electron transport</keyword>
<dbReference type="PRINTS" id="PR00354">
    <property type="entry name" value="7FE8SFRDOXIN"/>
</dbReference>
<evidence type="ECO:0000256" key="5">
    <source>
        <dbReference type="ARBA" id="ARBA00022737"/>
    </source>
</evidence>
<dbReference type="PANTHER" id="PTHR43177">
    <property type="entry name" value="PROTEIN NRFC"/>
    <property type="match status" value="1"/>
</dbReference>
<keyword evidence="8 9" id="KW-0411">Iron-sulfur</keyword>
<evidence type="ECO:0000256" key="7">
    <source>
        <dbReference type="ARBA" id="ARBA00023004"/>
    </source>
</evidence>
<protein>
    <recommendedName>
        <fullName evidence="9">Ferredoxin</fullName>
    </recommendedName>
</protein>
<dbReference type="InterPro" id="IPR000813">
    <property type="entry name" value="7Fe_ferredoxin"/>
</dbReference>
<evidence type="ECO:0000256" key="6">
    <source>
        <dbReference type="ARBA" id="ARBA00022982"/>
    </source>
</evidence>
<dbReference type="PANTHER" id="PTHR43177:SF5">
    <property type="entry name" value="ANAEROBIC DIMETHYL SULFOXIDE REDUCTASE CHAIN B-RELATED"/>
    <property type="match status" value="1"/>
</dbReference>
<keyword evidence="3 9" id="KW-0004">4Fe-4S</keyword>
<dbReference type="InterPro" id="IPR050954">
    <property type="entry name" value="ET_IronSulfur_Cluster-Binding"/>
</dbReference>
<reference evidence="12" key="1">
    <citation type="submission" date="2017-02" db="EMBL/GenBank/DDBJ databases">
        <authorList>
            <person name="Varghese N."/>
            <person name="Submissions S."/>
        </authorList>
    </citation>
    <scope>NUCLEOTIDE SEQUENCE [LARGE SCALE GENOMIC DNA]</scope>
    <source>
        <strain evidence="12">ATCC BAA-73</strain>
    </source>
</reference>
<evidence type="ECO:0000256" key="2">
    <source>
        <dbReference type="ARBA" id="ARBA00022448"/>
    </source>
</evidence>
<comment type="function">
    <text evidence="9">Ferredoxins are iron-sulfur proteins that transfer electrons in a wide variety of metabolic reactions.</text>
</comment>
<dbReference type="InterPro" id="IPR017896">
    <property type="entry name" value="4Fe4S_Fe-S-bd"/>
</dbReference>
<comment type="cofactor">
    <cofactor evidence="1 9">
        <name>[4Fe-4S] cluster</name>
        <dbReference type="ChEBI" id="CHEBI:49883"/>
    </cofactor>
</comment>
<evidence type="ECO:0000256" key="1">
    <source>
        <dbReference type="ARBA" id="ARBA00001966"/>
    </source>
</evidence>
<evidence type="ECO:0000256" key="8">
    <source>
        <dbReference type="ARBA" id="ARBA00023014"/>
    </source>
</evidence>
<dbReference type="STRING" id="142842.SAMN02745118_00686"/>
<dbReference type="GO" id="GO:0009055">
    <property type="term" value="F:electron transfer activity"/>
    <property type="evidence" value="ECO:0007669"/>
    <property type="project" value="UniProtKB-UniRule"/>
</dbReference>
<evidence type="ECO:0000256" key="4">
    <source>
        <dbReference type="ARBA" id="ARBA00022723"/>
    </source>
</evidence>
<dbReference type="AlphaFoldDB" id="A0A1T4K8M6"/>
<dbReference type="InterPro" id="IPR017900">
    <property type="entry name" value="4Fe4S_Fe_S_CS"/>
</dbReference>
<organism evidence="11 12">
    <name type="scientific">Selenihalanaerobacter shriftii</name>
    <dbReference type="NCBI Taxonomy" id="142842"/>
    <lineage>
        <taxon>Bacteria</taxon>
        <taxon>Bacillati</taxon>
        <taxon>Bacillota</taxon>
        <taxon>Clostridia</taxon>
        <taxon>Halanaerobiales</taxon>
        <taxon>Halobacteroidaceae</taxon>
        <taxon>Selenihalanaerobacter</taxon>
    </lineage>
</organism>
<dbReference type="Pfam" id="PF13247">
    <property type="entry name" value="Fer4_11"/>
    <property type="match status" value="1"/>
</dbReference>
<dbReference type="SUPFAM" id="SSF54862">
    <property type="entry name" value="4Fe-4S ferredoxins"/>
    <property type="match status" value="1"/>
</dbReference>
<dbReference type="Proteomes" id="UP000190625">
    <property type="component" value="Unassembled WGS sequence"/>
</dbReference>
<dbReference type="PROSITE" id="PS51379">
    <property type="entry name" value="4FE4S_FER_2"/>
    <property type="match status" value="1"/>
</dbReference>
<feature type="domain" description="4Fe-4S ferredoxin-type" evidence="10">
    <location>
        <begin position="88"/>
        <end position="117"/>
    </location>
</feature>
<proteinExistence type="predicted"/>
<evidence type="ECO:0000313" key="12">
    <source>
        <dbReference type="Proteomes" id="UP000190625"/>
    </source>
</evidence>
<dbReference type="RefSeq" id="WP_078809179.1">
    <property type="nucleotide sequence ID" value="NZ_FUWM01000005.1"/>
</dbReference>
<gene>
    <name evidence="11" type="ORF">SAMN02745118_00686</name>
</gene>
<dbReference type="OrthoDB" id="9810688at2"/>
<sequence length="160" mass="18151">MSEDNNIKFISVEDEFCEGCKNCELACAKRQVQNIGLEKVKELDIKVDPYIVVINNQNSKKEPNHCRHCREAACMERCPVDAIYRKNGIVLVDEEDCVGCGLCEKACPYDVMIVRSRIDKNNNKSVAKKCDLCQDRQEVGKKPACFENCPTNALQLENMN</sequence>
<dbReference type="PROSITE" id="PS00198">
    <property type="entry name" value="4FE4S_FER_1"/>
    <property type="match status" value="1"/>
</dbReference>
<dbReference type="Gene3D" id="3.30.70.20">
    <property type="match status" value="2"/>
</dbReference>
<evidence type="ECO:0000313" key="11">
    <source>
        <dbReference type="EMBL" id="SJZ38756.1"/>
    </source>
</evidence>
<keyword evidence="4 9" id="KW-0479">Metal-binding</keyword>
<dbReference type="GO" id="GO:0051539">
    <property type="term" value="F:4 iron, 4 sulfur cluster binding"/>
    <property type="evidence" value="ECO:0007669"/>
    <property type="project" value="UniProtKB-UniRule"/>
</dbReference>
<evidence type="ECO:0000256" key="3">
    <source>
        <dbReference type="ARBA" id="ARBA00022485"/>
    </source>
</evidence>
<name>A0A1T4K8M6_9FIRM</name>
<evidence type="ECO:0000259" key="10">
    <source>
        <dbReference type="PROSITE" id="PS51379"/>
    </source>
</evidence>
<accession>A0A1T4K8M6</accession>
<keyword evidence="2 9" id="KW-0813">Transport</keyword>